<organism evidence="2 3">
    <name type="scientific">Didymosphaeria variabile</name>
    <dbReference type="NCBI Taxonomy" id="1932322"/>
    <lineage>
        <taxon>Eukaryota</taxon>
        <taxon>Fungi</taxon>
        <taxon>Dikarya</taxon>
        <taxon>Ascomycota</taxon>
        <taxon>Pezizomycotina</taxon>
        <taxon>Dothideomycetes</taxon>
        <taxon>Pleosporomycetidae</taxon>
        <taxon>Pleosporales</taxon>
        <taxon>Massarineae</taxon>
        <taxon>Didymosphaeriaceae</taxon>
        <taxon>Didymosphaeria</taxon>
    </lineage>
</organism>
<accession>A0A9W8XET3</accession>
<proteinExistence type="predicted"/>
<dbReference type="OrthoDB" id="5591786at2759"/>
<name>A0A9W8XET3_9PLEO</name>
<evidence type="ECO:0000313" key="3">
    <source>
        <dbReference type="Proteomes" id="UP001140513"/>
    </source>
</evidence>
<dbReference type="EMBL" id="JAPEUX010000007">
    <property type="protein sequence ID" value="KAJ4347931.1"/>
    <property type="molecule type" value="Genomic_DNA"/>
</dbReference>
<protein>
    <submittedName>
        <fullName evidence="2">Uncharacterized protein</fullName>
    </submittedName>
</protein>
<gene>
    <name evidence="2" type="ORF">N0V89_009303</name>
</gene>
<dbReference type="AlphaFoldDB" id="A0A9W8XET3"/>
<reference evidence="2" key="1">
    <citation type="submission" date="2022-10" db="EMBL/GenBank/DDBJ databases">
        <title>Tapping the CABI collections for fungal endophytes: first genome assemblies for Collariella, Neodidymelliopsis, Ascochyta clinopodiicola, Didymella pomorum, Didymosphaeria variabile, Neocosmospora piperis and Neocucurbitaria cava.</title>
        <authorList>
            <person name="Hill R."/>
        </authorList>
    </citation>
    <scope>NUCLEOTIDE SEQUENCE</scope>
    <source>
        <strain evidence="2">IMI 356815</strain>
    </source>
</reference>
<dbReference type="GeneID" id="80912833"/>
<feature type="compositionally biased region" description="Pro residues" evidence="1">
    <location>
        <begin position="80"/>
        <end position="100"/>
    </location>
</feature>
<feature type="compositionally biased region" description="Polar residues" evidence="1">
    <location>
        <begin position="18"/>
        <end position="30"/>
    </location>
</feature>
<feature type="compositionally biased region" description="Acidic residues" evidence="1">
    <location>
        <begin position="114"/>
        <end position="133"/>
    </location>
</feature>
<comment type="caution">
    <text evidence="2">The sequence shown here is derived from an EMBL/GenBank/DDBJ whole genome shotgun (WGS) entry which is preliminary data.</text>
</comment>
<dbReference type="Proteomes" id="UP001140513">
    <property type="component" value="Unassembled WGS sequence"/>
</dbReference>
<evidence type="ECO:0000313" key="2">
    <source>
        <dbReference type="EMBL" id="KAJ4347931.1"/>
    </source>
</evidence>
<dbReference type="RefSeq" id="XP_056067319.1">
    <property type="nucleotide sequence ID" value="XM_056218054.1"/>
</dbReference>
<sequence>MTLVPPIPTGEAEDEHQSAGSEASSQLSMESDSEGAIVNTATQELVDAVEQAMAEAPQGQPTQNEEEEEYSLGIDLFADFPPPQVSLPPPSPHPDLPPLPQITAPPEVSPNEEAQSDDEDGASTSDEDADELQLEILKKPYCAFITSNHYKEHSPKPSTAQRPRPLLIVTKEEIYLFQSPSAHR</sequence>
<evidence type="ECO:0000256" key="1">
    <source>
        <dbReference type="SAM" id="MobiDB-lite"/>
    </source>
</evidence>
<feature type="region of interest" description="Disordered" evidence="1">
    <location>
        <begin position="1"/>
        <end position="133"/>
    </location>
</feature>
<keyword evidence="3" id="KW-1185">Reference proteome</keyword>